<dbReference type="InterPro" id="IPR000917">
    <property type="entry name" value="Sulfatase_N"/>
</dbReference>
<dbReference type="AlphaFoldDB" id="A0A1H7QIF2"/>
<dbReference type="CDD" id="cd16148">
    <property type="entry name" value="sulfatase_like"/>
    <property type="match status" value="1"/>
</dbReference>
<dbReference type="PANTHER" id="PTHR43751">
    <property type="entry name" value="SULFATASE"/>
    <property type="match status" value="1"/>
</dbReference>
<dbReference type="Proteomes" id="UP000321425">
    <property type="component" value="Unassembled WGS sequence"/>
</dbReference>
<gene>
    <name evidence="2" type="ORF">APU01nite_04960</name>
    <name evidence="3" type="ORF">SAMN04488100_10214</name>
</gene>
<evidence type="ECO:0000259" key="1">
    <source>
        <dbReference type="Pfam" id="PF00884"/>
    </source>
</evidence>
<dbReference type="Gene3D" id="3.40.720.10">
    <property type="entry name" value="Alkaline Phosphatase, subunit A"/>
    <property type="match status" value="1"/>
</dbReference>
<evidence type="ECO:0000313" key="5">
    <source>
        <dbReference type="Proteomes" id="UP000321425"/>
    </source>
</evidence>
<dbReference type="STRING" id="426703.SAMN04488100_10214"/>
<organism evidence="3 4">
    <name type="scientific">Alkalibacterium putridalgicola</name>
    <dbReference type="NCBI Taxonomy" id="426703"/>
    <lineage>
        <taxon>Bacteria</taxon>
        <taxon>Bacillati</taxon>
        <taxon>Bacillota</taxon>
        <taxon>Bacilli</taxon>
        <taxon>Lactobacillales</taxon>
        <taxon>Carnobacteriaceae</taxon>
        <taxon>Alkalibacterium</taxon>
    </lineage>
</organism>
<dbReference type="InterPro" id="IPR052701">
    <property type="entry name" value="GAG_Ulvan_Degrading_Sulfatases"/>
</dbReference>
<dbReference type="Pfam" id="PF00884">
    <property type="entry name" value="Sulfatase"/>
    <property type="match status" value="1"/>
</dbReference>
<evidence type="ECO:0000313" key="3">
    <source>
        <dbReference type="EMBL" id="SEL47713.1"/>
    </source>
</evidence>
<dbReference type="RefSeq" id="WP_091486201.1">
    <property type="nucleotide sequence ID" value="NZ_BJUX01000003.1"/>
</dbReference>
<dbReference type="InterPro" id="IPR017850">
    <property type="entry name" value="Alkaline_phosphatase_core_sf"/>
</dbReference>
<evidence type="ECO:0000313" key="4">
    <source>
        <dbReference type="Proteomes" id="UP000198548"/>
    </source>
</evidence>
<dbReference type="Proteomes" id="UP000198548">
    <property type="component" value="Unassembled WGS sequence"/>
</dbReference>
<dbReference type="EMBL" id="FOBL01000002">
    <property type="protein sequence ID" value="SEL47713.1"/>
    <property type="molecule type" value="Genomic_DNA"/>
</dbReference>
<dbReference type="PANTHER" id="PTHR43751:SF3">
    <property type="entry name" value="SULFATASE N-TERMINAL DOMAIN-CONTAINING PROTEIN"/>
    <property type="match status" value="1"/>
</dbReference>
<dbReference type="EMBL" id="BJUX01000003">
    <property type="protein sequence ID" value="GEK88457.1"/>
    <property type="molecule type" value="Genomic_DNA"/>
</dbReference>
<dbReference type="SUPFAM" id="SSF53649">
    <property type="entry name" value="Alkaline phosphatase-like"/>
    <property type="match status" value="1"/>
</dbReference>
<accession>A0A1H7QIF2</accession>
<reference evidence="2 5" key="2">
    <citation type="submission" date="2019-07" db="EMBL/GenBank/DDBJ databases">
        <title>Whole genome shotgun sequence of Alkalibacterium putridalgicola NBRC 103243.</title>
        <authorList>
            <person name="Hosoyama A."/>
            <person name="Uohara A."/>
            <person name="Ohji S."/>
            <person name="Ichikawa N."/>
        </authorList>
    </citation>
    <scope>NUCLEOTIDE SEQUENCE [LARGE SCALE GENOMIC DNA]</scope>
    <source>
        <strain evidence="2 5">NBRC 103243</strain>
    </source>
</reference>
<reference evidence="3 4" key="1">
    <citation type="submission" date="2016-10" db="EMBL/GenBank/DDBJ databases">
        <authorList>
            <person name="de Groot N.N."/>
        </authorList>
    </citation>
    <scope>NUCLEOTIDE SEQUENCE [LARGE SCALE GENOMIC DNA]</scope>
    <source>
        <strain evidence="3 4">DSM 19182</strain>
    </source>
</reference>
<proteinExistence type="predicted"/>
<keyword evidence="5" id="KW-1185">Reference proteome</keyword>
<dbReference type="OrthoDB" id="9762324at2"/>
<evidence type="ECO:0000313" key="2">
    <source>
        <dbReference type="EMBL" id="GEK88457.1"/>
    </source>
</evidence>
<name>A0A1H7QIF2_9LACT</name>
<protein>
    <submittedName>
        <fullName evidence="2 3">Sulfatase</fullName>
    </submittedName>
</protein>
<sequence>MKILIIDVDSLRPDHLGCYGYHRNTSPNIDEIAEKGVRFTNYYTSDAPCMPSRTALTTGKMGIRTGLVNHGGKASKMRVSEQNLDFKDNLDLYSFAGIFRQKGMDTALISTFAERHSAWHFNAGWQEVLNIGKLGEEIASDVTPMALEWLKKKEGQDDWVLYLNYWDPHTPYRTPVDYGEPFGNDPLPEWLTEEKLRSDRELVGPHSAREVDMFWNTPIAGYPRHISEIKDMEDMRKLIDGYDTGVRYMDDHLGKVFLELKRQKIYDDVLIIITGDHGENLGELGIYAEHGTADQYTCNIPMIIKYPDLVEGHVDNELHYSLDLLPTLTDLLDAEPSDDWDGQSFVSTLTEGIPNGRNSLVLSQNAHVCQRSVRFEDWLYIRTYHDGYHLFDKHQLYNLKDDPHETRNLASEYPDIVKDAVVILMDWHDDMMSRMNKPHDPMWTVLEEGGPYHANGHLEMYINERLIPTGRIEAAEKLKERHLKEF</sequence>
<feature type="domain" description="Sulfatase N-terminal" evidence="1">
    <location>
        <begin position="3"/>
        <end position="333"/>
    </location>
</feature>